<dbReference type="Proteomes" id="UP000254088">
    <property type="component" value="Unassembled WGS sequence"/>
</dbReference>
<dbReference type="InterPro" id="IPR036259">
    <property type="entry name" value="MFS_trans_sf"/>
</dbReference>
<evidence type="ECO:0000313" key="2">
    <source>
        <dbReference type="EMBL" id="STM59573.1"/>
    </source>
</evidence>
<keyword evidence="1" id="KW-0812">Transmembrane</keyword>
<reference evidence="2 3" key="1">
    <citation type="submission" date="2018-06" db="EMBL/GenBank/DDBJ databases">
        <authorList>
            <consortium name="Pathogen Informatics"/>
            <person name="Doyle S."/>
        </authorList>
    </citation>
    <scope>NUCLEOTIDE SEQUENCE [LARGE SCALE GENOMIC DNA]</scope>
    <source>
        <strain evidence="2 3">NCTC10429</strain>
    </source>
</reference>
<organism evidence="2 3">
    <name type="scientific">Escherichia coli</name>
    <dbReference type="NCBI Taxonomy" id="562"/>
    <lineage>
        <taxon>Bacteria</taxon>
        <taxon>Pseudomonadati</taxon>
        <taxon>Pseudomonadota</taxon>
        <taxon>Gammaproteobacteria</taxon>
        <taxon>Enterobacterales</taxon>
        <taxon>Enterobacteriaceae</taxon>
        <taxon>Escherichia</taxon>
    </lineage>
</organism>
<dbReference type="AlphaFoldDB" id="A0A377E8D9"/>
<keyword evidence="1" id="KW-1133">Transmembrane helix</keyword>
<keyword evidence="1" id="KW-0472">Membrane</keyword>
<accession>A0A377E8D9</accession>
<gene>
    <name evidence="2" type="primary">yajR_2</name>
    <name evidence="2" type="ORF">NCTC10429_06228</name>
</gene>
<feature type="transmembrane region" description="Helical" evidence="1">
    <location>
        <begin position="20"/>
        <end position="42"/>
    </location>
</feature>
<evidence type="ECO:0000256" key="1">
    <source>
        <dbReference type="SAM" id="Phobius"/>
    </source>
</evidence>
<proteinExistence type="predicted"/>
<name>A0A377E8D9_ECOLX</name>
<evidence type="ECO:0000313" key="3">
    <source>
        <dbReference type="Proteomes" id="UP000254088"/>
    </source>
</evidence>
<sequence length="58" mass="6679">MVKGSFSKVLAEPRLLKLNFGIMCLHILLMSTFVALPDNWLMQGSRRLNTGRSIWRQC</sequence>
<dbReference type="EMBL" id="UGEX01000003">
    <property type="protein sequence ID" value="STM59573.1"/>
    <property type="molecule type" value="Genomic_DNA"/>
</dbReference>
<protein>
    <submittedName>
        <fullName evidence="2">Transport protein YajR</fullName>
    </submittedName>
</protein>
<dbReference type="Gene3D" id="1.20.1250.20">
    <property type="entry name" value="MFS general substrate transporter like domains"/>
    <property type="match status" value="1"/>
</dbReference>